<evidence type="ECO:0000259" key="8">
    <source>
        <dbReference type="Pfam" id="PF05504"/>
    </source>
</evidence>
<evidence type="ECO:0000313" key="11">
    <source>
        <dbReference type="Proteomes" id="UP001168694"/>
    </source>
</evidence>
<name>A0ABT8EBR0_9BACL</name>
<keyword evidence="6" id="KW-0564">Palmitate</keyword>
<keyword evidence="11" id="KW-1185">Reference proteome</keyword>
<protein>
    <submittedName>
        <fullName evidence="10">Ger(X)C family spore germination protein</fullName>
    </submittedName>
</protein>
<organism evidence="10 11">
    <name type="scientific">Fictibacillus terranigra</name>
    <dbReference type="NCBI Taxonomy" id="3058424"/>
    <lineage>
        <taxon>Bacteria</taxon>
        <taxon>Bacillati</taxon>
        <taxon>Bacillota</taxon>
        <taxon>Bacilli</taxon>
        <taxon>Bacillales</taxon>
        <taxon>Fictibacillaceae</taxon>
        <taxon>Fictibacillus</taxon>
    </lineage>
</organism>
<keyword evidence="4" id="KW-0732">Signal</keyword>
<proteinExistence type="inferred from homology"/>
<evidence type="ECO:0000313" key="10">
    <source>
        <dbReference type="EMBL" id="MDN4075289.1"/>
    </source>
</evidence>
<dbReference type="RefSeq" id="WP_290401404.1">
    <property type="nucleotide sequence ID" value="NZ_JAUHLN010000005.1"/>
</dbReference>
<keyword evidence="7" id="KW-0449">Lipoprotein</keyword>
<gene>
    <name evidence="10" type="ORF">QYF49_20190</name>
</gene>
<dbReference type="Gene3D" id="3.30.300.210">
    <property type="entry name" value="Nutrient germinant receptor protein C, domain 3"/>
    <property type="match status" value="1"/>
</dbReference>
<dbReference type="Proteomes" id="UP001168694">
    <property type="component" value="Unassembled WGS sequence"/>
</dbReference>
<evidence type="ECO:0000256" key="5">
    <source>
        <dbReference type="ARBA" id="ARBA00023136"/>
    </source>
</evidence>
<keyword evidence="5" id="KW-0472">Membrane</keyword>
<dbReference type="Pfam" id="PF05504">
    <property type="entry name" value="Spore_GerAC"/>
    <property type="match status" value="1"/>
</dbReference>
<dbReference type="InterPro" id="IPR008844">
    <property type="entry name" value="Spore_GerAC-like"/>
</dbReference>
<dbReference type="EMBL" id="JAUHLN010000005">
    <property type="protein sequence ID" value="MDN4075289.1"/>
    <property type="molecule type" value="Genomic_DNA"/>
</dbReference>
<sequence length="409" mass="45943">MGNHGNIIRLLCVIVLLVPLLTGCWDSVDIEDRAVVLAIAIDKAEKNAKENEAEISHLKQKGFRKPQEKMIRVTAQIAVPGRIPLGPDTGGGTGEEKPPVWVLSAVGHTLDDALLNLQQEVADPIFLGHLRVIIISKDLAKKGVKRFNDYFRRNPEIRRSAWLAISNGNAAKLINVAPKLERVPALYIAAMLENGVKLGKFPNDFIGLFWRTLSSKGQDAYLPFLKVKEEENIQIKGLANFSNAKMVGMTEPLEIGLYMGVMGERKGGYGVFVDVPGTKAKVLVEAVHRKSRVKTVIRNGKPHVQIKIRYEGQINEKDHEKVEINKSAVIKRIEKKAATDTEKSVKGLIRKTQQMQSDIFGFGEYVRAKHPTYWNENVKTKENWHKLYKEGTYEVKVVFHIRRVGMKAE</sequence>
<dbReference type="PANTHER" id="PTHR35789:SF1">
    <property type="entry name" value="SPORE GERMINATION PROTEIN B3"/>
    <property type="match status" value="1"/>
</dbReference>
<evidence type="ECO:0000259" key="9">
    <source>
        <dbReference type="Pfam" id="PF25198"/>
    </source>
</evidence>
<comment type="similarity">
    <text evidence="2">Belongs to the GerABKC lipoprotein family.</text>
</comment>
<dbReference type="InterPro" id="IPR038501">
    <property type="entry name" value="Spore_GerAC_C_sf"/>
</dbReference>
<evidence type="ECO:0000256" key="1">
    <source>
        <dbReference type="ARBA" id="ARBA00004635"/>
    </source>
</evidence>
<keyword evidence="3" id="KW-0309">Germination</keyword>
<evidence type="ECO:0000256" key="6">
    <source>
        <dbReference type="ARBA" id="ARBA00023139"/>
    </source>
</evidence>
<dbReference type="PANTHER" id="PTHR35789">
    <property type="entry name" value="SPORE GERMINATION PROTEIN B3"/>
    <property type="match status" value="1"/>
</dbReference>
<evidence type="ECO:0000256" key="3">
    <source>
        <dbReference type="ARBA" id="ARBA00022544"/>
    </source>
</evidence>
<evidence type="ECO:0000256" key="2">
    <source>
        <dbReference type="ARBA" id="ARBA00007886"/>
    </source>
</evidence>
<dbReference type="NCBIfam" id="TIGR02887">
    <property type="entry name" value="spore_ger_x_C"/>
    <property type="match status" value="1"/>
</dbReference>
<dbReference type="InterPro" id="IPR057336">
    <property type="entry name" value="GerAC_N"/>
</dbReference>
<dbReference type="Pfam" id="PF25198">
    <property type="entry name" value="Spore_GerAC_N"/>
    <property type="match status" value="1"/>
</dbReference>
<reference evidence="10" key="1">
    <citation type="submission" date="2023-06" db="EMBL/GenBank/DDBJ databases">
        <title>Draft Genome Sequences of Representative Paenibacillus Polymyxa, Bacillus cereus, Fictibacillus sp., and Brevibacillus agri Strains Isolated from Amazonian Dark Earth.</title>
        <authorList>
            <person name="Pellegrinetti T.A."/>
            <person name="Cunha I.C.M."/>
            <person name="Chaves M.G."/>
            <person name="Freitas A.S."/>
            <person name="Silva A.V.R."/>
            <person name="Tsai S.M."/>
            <person name="Mendes L.W."/>
        </authorList>
    </citation>
    <scope>NUCLEOTIDE SEQUENCE</scope>
    <source>
        <strain evidence="10">CENA-BCM004</strain>
    </source>
</reference>
<evidence type="ECO:0000256" key="4">
    <source>
        <dbReference type="ARBA" id="ARBA00022729"/>
    </source>
</evidence>
<feature type="domain" description="Spore germination GerAC-like C-terminal" evidence="8">
    <location>
        <begin position="237"/>
        <end position="405"/>
    </location>
</feature>
<dbReference type="InterPro" id="IPR046953">
    <property type="entry name" value="Spore_GerAC-like_C"/>
</dbReference>
<comment type="caution">
    <text evidence="10">The sequence shown here is derived from an EMBL/GenBank/DDBJ whole genome shotgun (WGS) entry which is preliminary data.</text>
</comment>
<evidence type="ECO:0000256" key="7">
    <source>
        <dbReference type="ARBA" id="ARBA00023288"/>
    </source>
</evidence>
<feature type="domain" description="Spore germination protein N-terminal" evidence="9">
    <location>
        <begin position="26"/>
        <end position="226"/>
    </location>
</feature>
<comment type="subcellular location">
    <subcellularLocation>
        <location evidence="1">Membrane</location>
        <topology evidence="1">Lipid-anchor</topology>
    </subcellularLocation>
</comment>
<accession>A0ABT8EBR0</accession>